<reference evidence="7" key="1">
    <citation type="journal article" date="2019" name="Int. J. Syst. Evol. Microbiol.">
        <title>The Global Catalogue of Microorganisms (GCM) 10K type strain sequencing project: providing services to taxonomists for standard genome sequencing and annotation.</title>
        <authorList>
            <consortium name="The Broad Institute Genomics Platform"/>
            <consortium name="The Broad Institute Genome Sequencing Center for Infectious Disease"/>
            <person name="Wu L."/>
            <person name="Ma J."/>
        </authorList>
    </citation>
    <scope>NUCLEOTIDE SEQUENCE [LARGE SCALE GENOMIC DNA]</scope>
    <source>
        <strain evidence="7">KCTC 42473</strain>
    </source>
</reference>
<proteinExistence type="predicted"/>
<keyword evidence="4" id="KW-1133">Transmembrane helix</keyword>
<dbReference type="SUPFAM" id="SSF88946">
    <property type="entry name" value="Sigma2 domain of RNA polymerase sigma factors"/>
    <property type="match status" value="1"/>
</dbReference>
<dbReference type="RefSeq" id="WP_377758957.1">
    <property type="nucleotide sequence ID" value="NZ_JBHRXY010000001.1"/>
</dbReference>
<gene>
    <name evidence="6" type="ORF">ACFOM8_02400</name>
</gene>
<dbReference type="EMBL" id="JBHRXY010000001">
    <property type="protein sequence ID" value="MFC3628291.1"/>
    <property type="molecule type" value="Genomic_DNA"/>
</dbReference>
<keyword evidence="2" id="KW-0731">Sigma factor</keyword>
<protein>
    <submittedName>
        <fullName evidence="6">Sigma factor</fullName>
    </submittedName>
</protein>
<dbReference type="PANTHER" id="PTHR43133:SF62">
    <property type="entry name" value="RNA POLYMERASE SIGMA FACTOR SIGZ"/>
    <property type="match status" value="1"/>
</dbReference>
<sequence>MPDSRHTHLQDLIARVAQGDRLAFDTLYQATSARLNAICLSVLRDRREAEEVLEQAYIEVWKTAGQHGDSGLSPKTWLATLARGCAIARLRGREGGPALPDAALADAVADPAMAVRHAYLQGLDATGLAQRTGLSVEAARQRLHEGLADMAGEFDGPDDALAAELAFGLTDPGSAAGRASPDPGLAHRTRDWHERLAVLLDDLTPVMAPARARQRIRESLGHGLAPLSVDPLERSPWWRGTGGILVLILLAAVLGWYLWAT</sequence>
<evidence type="ECO:0000313" key="7">
    <source>
        <dbReference type="Proteomes" id="UP001595539"/>
    </source>
</evidence>
<dbReference type="InterPro" id="IPR039425">
    <property type="entry name" value="RNA_pol_sigma-70-like"/>
</dbReference>
<keyword evidence="1" id="KW-0805">Transcription regulation</keyword>
<evidence type="ECO:0000256" key="1">
    <source>
        <dbReference type="ARBA" id="ARBA00023015"/>
    </source>
</evidence>
<name>A0ABV7TZT7_9RHOB</name>
<evidence type="ECO:0000256" key="2">
    <source>
        <dbReference type="ARBA" id="ARBA00023082"/>
    </source>
</evidence>
<evidence type="ECO:0000256" key="3">
    <source>
        <dbReference type="ARBA" id="ARBA00023163"/>
    </source>
</evidence>
<keyword evidence="4" id="KW-0472">Membrane</keyword>
<evidence type="ECO:0000259" key="5">
    <source>
        <dbReference type="Pfam" id="PF04542"/>
    </source>
</evidence>
<dbReference type="InterPro" id="IPR013325">
    <property type="entry name" value="RNA_pol_sigma_r2"/>
</dbReference>
<dbReference type="InterPro" id="IPR007627">
    <property type="entry name" value="RNA_pol_sigma70_r2"/>
</dbReference>
<comment type="caution">
    <text evidence="6">The sequence shown here is derived from an EMBL/GenBank/DDBJ whole genome shotgun (WGS) entry which is preliminary data.</text>
</comment>
<keyword evidence="4" id="KW-0812">Transmembrane</keyword>
<dbReference type="Proteomes" id="UP001595539">
    <property type="component" value="Unassembled WGS sequence"/>
</dbReference>
<feature type="transmembrane region" description="Helical" evidence="4">
    <location>
        <begin position="237"/>
        <end position="259"/>
    </location>
</feature>
<dbReference type="PANTHER" id="PTHR43133">
    <property type="entry name" value="RNA POLYMERASE ECF-TYPE SIGMA FACTO"/>
    <property type="match status" value="1"/>
</dbReference>
<dbReference type="Pfam" id="PF04542">
    <property type="entry name" value="Sigma70_r2"/>
    <property type="match status" value="1"/>
</dbReference>
<evidence type="ECO:0000256" key="4">
    <source>
        <dbReference type="SAM" id="Phobius"/>
    </source>
</evidence>
<organism evidence="6 7">
    <name type="scientific">Paracoccus angustae</name>
    <dbReference type="NCBI Taxonomy" id="1671480"/>
    <lineage>
        <taxon>Bacteria</taxon>
        <taxon>Pseudomonadati</taxon>
        <taxon>Pseudomonadota</taxon>
        <taxon>Alphaproteobacteria</taxon>
        <taxon>Rhodobacterales</taxon>
        <taxon>Paracoccaceae</taxon>
        <taxon>Paracoccus</taxon>
    </lineage>
</organism>
<accession>A0ABV7TZT7</accession>
<evidence type="ECO:0000313" key="6">
    <source>
        <dbReference type="EMBL" id="MFC3628291.1"/>
    </source>
</evidence>
<keyword evidence="7" id="KW-1185">Reference proteome</keyword>
<feature type="domain" description="RNA polymerase sigma-70 region 2" evidence="5">
    <location>
        <begin position="27"/>
        <end position="93"/>
    </location>
</feature>
<keyword evidence="3" id="KW-0804">Transcription</keyword>
<dbReference type="Gene3D" id="1.10.1740.10">
    <property type="match status" value="1"/>
</dbReference>